<dbReference type="AlphaFoldDB" id="A0A1J5SZV8"/>
<dbReference type="PANTHER" id="PTHR48090">
    <property type="entry name" value="UNDECAPRENYL-PHOSPHATE 4-DEOXY-4-FORMAMIDO-L-ARABINOSE TRANSFERASE-RELATED"/>
    <property type="match status" value="1"/>
</dbReference>
<gene>
    <name evidence="2" type="ORF">BEU04_03470</name>
</gene>
<name>A0A1J5SZV8_9ARCH</name>
<dbReference type="SUPFAM" id="SSF53448">
    <property type="entry name" value="Nucleotide-diphospho-sugar transferases"/>
    <property type="match status" value="1"/>
</dbReference>
<dbReference type="InterPro" id="IPR001173">
    <property type="entry name" value="Glyco_trans_2-like"/>
</dbReference>
<proteinExistence type="predicted"/>
<evidence type="ECO:0000259" key="1">
    <source>
        <dbReference type="Pfam" id="PF00535"/>
    </source>
</evidence>
<dbReference type="GO" id="GO:0016740">
    <property type="term" value="F:transferase activity"/>
    <property type="evidence" value="ECO:0007669"/>
    <property type="project" value="UniProtKB-KW"/>
</dbReference>
<sequence>MPKEVTVIIPTLNEGESIGATIESIPSNVPGMNIGVLVIDGNSTDNTVEEAEKRGARVITEKRKGYGRAYKTGFKEAKTEFIATMDGDTTYPGDEIPRMVEMLETENLDFISCNRLQKMDKGAMSFSHRVGNWGLTFFTNLLHRIKIGDSQTGMWIFRREILDKINLTSDGMPLSEEIKIEAWKNKDIKCLEVPVRYRIRVGEVKLNTWNDGVKNLWFLFTKR</sequence>
<reference evidence="2 3" key="1">
    <citation type="submission" date="2016-08" db="EMBL/GenBank/DDBJ databases">
        <title>New Insights into Marine Group III Euryarchaeota, from dark to light.</title>
        <authorList>
            <person name="Haro-Moreno J.M."/>
            <person name="Rodriguez-Valera F."/>
            <person name="Lopez-Garcia P."/>
            <person name="Moreira D."/>
            <person name="Martin-Cuadrado A.B."/>
        </authorList>
    </citation>
    <scope>NUCLEOTIDE SEQUENCE [LARGE SCALE GENOMIC DNA]</scope>
    <source>
        <strain evidence="2">CG-Bathy1</strain>
    </source>
</reference>
<dbReference type="EMBL" id="MIYU01000021">
    <property type="protein sequence ID" value="OIR14047.1"/>
    <property type="molecule type" value="Genomic_DNA"/>
</dbReference>
<accession>A0A1J5SZV8</accession>
<dbReference type="Proteomes" id="UP000183815">
    <property type="component" value="Unassembled WGS sequence"/>
</dbReference>
<organism evidence="2 3">
    <name type="scientific">Marine Group III euryarchaeote CG-Bathy1</name>
    <dbReference type="NCBI Taxonomy" id="1889001"/>
    <lineage>
        <taxon>Archaea</taxon>
        <taxon>Methanobacteriati</taxon>
        <taxon>Thermoplasmatota</taxon>
        <taxon>Thermoplasmata</taxon>
        <taxon>Candidatus Thermoprofundales</taxon>
    </lineage>
</organism>
<dbReference type="PANTHER" id="PTHR48090:SF7">
    <property type="entry name" value="RFBJ PROTEIN"/>
    <property type="match status" value="1"/>
</dbReference>
<dbReference type="Pfam" id="PF00535">
    <property type="entry name" value="Glycos_transf_2"/>
    <property type="match status" value="1"/>
</dbReference>
<evidence type="ECO:0000313" key="2">
    <source>
        <dbReference type="EMBL" id="OIR14047.1"/>
    </source>
</evidence>
<dbReference type="InterPro" id="IPR029044">
    <property type="entry name" value="Nucleotide-diphossugar_trans"/>
</dbReference>
<evidence type="ECO:0000313" key="3">
    <source>
        <dbReference type="Proteomes" id="UP000183815"/>
    </source>
</evidence>
<keyword evidence="2" id="KW-0808">Transferase</keyword>
<dbReference type="Gene3D" id="3.90.550.10">
    <property type="entry name" value="Spore Coat Polysaccharide Biosynthesis Protein SpsA, Chain A"/>
    <property type="match status" value="1"/>
</dbReference>
<comment type="caution">
    <text evidence="2">The sequence shown here is derived from an EMBL/GenBank/DDBJ whole genome shotgun (WGS) entry which is preliminary data.</text>
</comment>
<dbReference type="CDD" id="cd04179">
    <property type="entry name" value="DPM_DPG-synthase_like"/>
    <property type="match status" value="1"/>
</dbReference>
<dbReference type="InterPro" id="IPR050256">
    <property type="entry name" value="Glycosyltransferase_2"/>
</dbReference>
<feature type="domain" description="Glycosyltransferase 2-like" evidence="1">
    <location>
        <begin position="6"/>
        <end position="165"/>
    </location>
</feature>
<protein>
    <submittedName>
        <fullName evidence="2">Glycosyl transferase family 2</fullName>
    </submittedName>
</protein>